<evidence type="ECO:0000256" key="1">
    <source>
        <dbReference type="ARBA" id="ARBA00008791"/>
    </source>
</evidence>
<dbReference type="PANTHER" id="PTHR46268:SF6">
    <property type="entry name" value="UNIVERSAL STRESS PROTEIN UP12"/>
    <property type="match status" value="1"/>
</dbReference>
<accession>Z9JQI4</accession>
<gene>
    <name evidence="3" type="ORF">BF93_03510</name>
</gene>
<sequence length="295" mass="30797">MDFTGKIVVGHDDSEASRIAVRYAARLARDAGRELRIVHAWIWPLLGKNVDPVDGVAGSGLRNQALGLLSDAADLARETAPGVEVGTSLVTGHARVVLGEASRTARLLVVGHRGLGGFFGMLLGSVSLGLVTHSGCPVLVVRSEEEPDGPVLVGVDGSDAGLGAVSSGVRLARIRRAPLRIVHVQRVVDGHAAVSEDAARAIVETALAQAREELGADSGVEVTGEVLEDRTVPRGLLAAAESARIIVVGHHGEGRRRFGSTAHAIMHHAPGNAAICRHDHVPVDSDEKPEIVDES</sequence>
<dbReference type="PANTHER" id="PTHR46268">
    <property type="entry name" value="STRESS RESPONSE PROTEIN NHAX"/>
    <property type="match status" value="1"/>
</dbReference>
<dbReference type="OrthoDB" id="3174546at2"/>
<dbReference type="AlphaFoldDB" id="Z9JQI4"/>
<dbReference type="Gene3D" id="3.40.50.620">
    <property type="entry name" value="HUPs"/>
    <property type="match status" value="2"/>
</dbReference>
<dbReference type="HOGENOM" id="CLU_049301_2_3_11"/>
<dbReference type="eggNOG" id="COG0589">
    <property type="taxonomic scope" value="Bacteria"/>
</dbReference>
<dbReference type="InterPro" id="IPR006015">
    <property type="entry name" value="Universal_stress_UspA"/>
</dbReference>
<reference evidence="3 4" key="1">
    <citation type="submission" date="2014-02" db="EMBL/GenBank/DDBJ databases">
        <title>Genome sequence of Brachybacterium phenoliresistens strain W13A50.</title>
        <authorList>
            <person name="Wang X."/>
        </authorList>
    </citation>
    <scope>NUCLEOTIDE SEQUENCE [LARGE SCALE GENOMIC DNA]</scope>
    <source>
        <strain evidence="3 4">W13A50</strain>
    </source>
</reference>
<dbReference type="PRINTS" id="PR01438">
    <property type="entry name" value="UNVRSLSTRESS"/>
</dbReference>
<dbReference type="InterPro" id="IPR014729">
    <property type="entry name" value="Rossmann-like_a/b/a_fold"/>
</dbReference>
<dbReference type="PATRIC" id="fig|396014.3.peg.2731"/>
<dbReference type="RefSeq" id="WP_051486968.1">
    <property type="nucleotide sequence ID" value="NZ_BAAAOW010000006.1"/>
</dbReference>
<evidence type="ECO:0000313" key="3">
    <source>
        <dbReference type="EMBL" id="EWS80449.1"/>
    </source>
</evidence>
<keyword evidence="4" id="KW-1185">Reference proteome</keyword>
<proteinExistence type="inferred from homology"/>
<dbReference type="SUPFAM" id="SSF52402">
    <property type="entry name" value="Adenine nucleotide alpha hydrolases-like"/>
    <property type="match status" value="2"/>
</dbReference>
<feature type="domain" description="UspA" evidence="2">
    <location>
        <begin position="6"/>
        <end position="142"/>
    </location>
</feature>
<feature type="domain" description="UspA" evidence="2">
    <location>
        <begin position="150"/>
        <end position="275"/>
    </location>
</feature>
<comment type="similarity">
    <text evidence="1">Belongs to the universal stress protein A family.</text>
</comment>
<evidence type="ECO:0000313" key="4">
    <source>
        <dbReference type="Proteomes" id="UP000023067"/>
    </source>
</evidence>
<organism evidence="3 4">
    <name type="scientific">Brachybacterium phenoliresistens</name>
    <dbReference type="NCBI Taxonomy" id="396014"/>
    <lineage>
        <taxon>Bacteria</taxon>
        <taxon>Bacillati</taxon>
        <taxon>Actinomycetota</taxon>
        <taxon>Actinomycetes</taxon>
        <taxon>Micrococcales</taxon>
        <taxon>Dermabacteraceae</taxon>
        <taxon>Brachybacterium</taxon>
    </lineage>
</organism>
<comment type="caution">
    <text evidence="3">The sequence shown here is derived from an EMBL/GenBank/DDBJ whole genome shotgun (WGS) entry which is preliminary data.</text>
</comment>
<dbReference type="EMBL" id="JDYK01000015">
    <property type="protein sequence ID" value="EWS80449.1"/>
    <property type="molecule type" value="Genomic_DNA"/>
</dbReference>
<evidence type="ECO:0000259" key="2">
    <source>
        <dbReference type="Pfam" id="PF00582"/>
    </source>
</evidence>
<dbReference type="Proteomes" id="UP000023067">
    <property type="component" value="Unassembled WGS sequence"/>
</dbReference>
<dbReference type="STRING" id="396014.BF93_03510"/>
<dbReference type="Pfam" id="PF00582">
    <property type="entry name" value="Usp"/>
    <property type="match status" value="2"/>
</dbReference>
<name>Z9JQI4_9MICO</name>
<protein>
    <submittedName>
        <fullName evidence="3">Universal stress protein</fullName>
    </submittedName>
</protein>
<dbReference type="InterPro" id="IPR006016">
    <property type="entry name" value="UspA"/>
</dbReference>